<dbReference type="GO" id="GO:0003677">
    <property type="term" value="F:DNA binding"/>
    <property type="evidence" value="ECO:0007669"/>
    <property type="project" value="UniProtKB-KW"/>
</dbReference>
<comment type="caution">
    <text evidence="1">The sequence shown here is derived from an EMBL/GenBank/DDBJ whole genome shotgun (WGS) entry which is preliminary data.</text>
</comment>
<organism evidence="1 2">
    <name type="scientific">Nocardia colli</name>
    <dbReference type="NCBI Taxonomy" id="2545717"/>
    <lineage>
        <taxon>Bacteria</taxon>
        <taxon>Bacillati</taxon>
        <taxon>Actinomycetota</taxon>
        <taxon>Actinomycetes</taxon>
        <taxon>Mycobacteriales</taxon>
        <taxon>Nocardiaceae</taxon>
        <taxon>Nocardia</taxon>
    </lineage>
</organism>
<proteinExistence type="predicted"/>
<name>A0A5N0EPF9_9NOCA</name>
<dbReference type="AlphaFoldDB" id="A0A5N0EPF9"/>
<keyword evidence="1" id="KW-0238">DNA-binding</keyword>
<gene>
    <name evidence="1" type="ORF">F3087_05810</name>
</gene>
<evidence type="ECO:0000313" key="2">
    <source>
        <dbReference type="Proteomes" id="UP000323876"/>
    </source>
</evidence>
<dbReference type="EMBL" id="VXLC01000001">
    <property type="protein sequence ID" value="KAA8890749.1"/>
    <property type="molecule type" value="Genomic_DNA"/>
</dbReference>
<accession>A0A5N0EPF9</accession>
<evidence type="ECO:0000313" key="1">
    <source>
        <dbReference type="EMBL" id="KAA8890749.1"/>
    </source>
</evidence>
<keyword evidence="2" id="KW-1185">Reference proteome</keyword>
<dbReference type="Proteomes" id="UP000323876">
    <property type="component" value="Unassembled WGS sequence"/>
</dbReference>
<reference evidence="1 2" key="1">
    <citation type="submission" date="2019-09" db="EMBL/GenBank/DDBJ databases">
        <authorList>
            <person name="Wang X."/>
        </authorList>
    </citation>
    <scope>NUCLEOTIDE SEQUENCE [LARGE SCALE GENOMIC DNA]</scope>
    <source>
        <strain evidence="1 2">CICC 11023</strain>
    </source>
</reference>
<sequence>MTAHRAAQSPTRQALATPEDLAEYLRTTTQRLANDRYHGTGPKFIKYGRTIRYRWADVHSWEEANSHTRTSR</sequence>
<protein>
    <submittedName>
        <fullName evidence="1">DNA-binding protein</fullName>
    </submittedName>
</protein>
<dbReference type="OrthoDB" id="5524782at2"/>